<gene>
    <name evidence="1" type="ORF">GD627_15020</name>
</gene>
<comment type="caution">
    <text evidence="1">The sequence shown here is derived from an EMBL/GenBank/DDBJ whole genome shotgun (WGS) entry which is preliminary data.</text>
</comment>
<accession>A0A5N6ME52</accession>
<proteinExistence type="predicted"/>
<keyword evidence="2" id="KW-1185">Reference proteome</keyword>
<organism evidence="1 2">
    <name type="scientific">Arthrobacter yangruifuii</name>
    <dbReference type="NCBI Taxonomy" id="2606616"/>
    <lineage>
        <taxon>Bacteria</taxon>
        <taxon>Bacillati</taxon>
        <taxon>Actinomycetota</taxon>
        <taxon>Actinomycetes</taxon>
        <taxon>Micrococcales</taxon>
        <taxon>Micrococcaceae</taxon>
        <taxon>Arthrobacter</taxon>
    </lineage>
</organism>
<dbReference type="Gene3D" id="2.40.110.10">
    <property type="entry name" value="Butyryl-CoA Dehydrogenase, subunit A, domain 2"/>
    <property type="match status" value="1"/>
</dbReference>
<dbReference type="AlphaFoldDB" id="A0A5N6ME52"/>
<dbReference type="RefSeq" id="WP_152273212.1">
    <property type="nucleotide sequence ID" value="NZ_VTFX01000006.1"/>
</dbReference>
<evidence type="ECO:0000313" key="2">
    <source>
        <dbReference type="Proteomes" id="UP000326852"/>
    </source>
</evidence>
<protein>
    <submittedName>
        <fullName evidence="1">Acyl-CoA dehydrogenase</fullName>
    </submittedName>
</protein>
<dbReference type="SUPFAM" id="SSF47203">
    <property type="entry name" value="Acyl-CoA dehydrogenase C-terminal domain-like"/>
    <property type="match status" value="1"/>
</dbReference>
<dbReference type="GO" id="GO:0016627">
    <property type="term" value="F:oxidoreductase activity, acting on the CH-CH group of donors"/>
    <property type="evidence" value="ECO:0007669"/>
    <property type="project" value="InterPro"/>
</dbReference>
<dbReference type="InterPro" id="IPR009100">
    <property type="entry name" value="AcylCoA_DH/oxidase_NM_dom_sf"/>
</dbReference>
<evidence type="ECO:0000313" key="1">
    <source>
        <dbReference type="EMBL" id="KAD3456017.1"/>
    </source>
</evidence>
<reference evidence="1 2" key="1">
    <citation type="submission" date="2019-08" db="EMBL/GenBank/DDBJ databases">
        <title>Arthrobacter sp. nov., isolated from plateau pika and Tibetan wild ass.</title>
        <authorList>
            <person name="Ge Y."/>
        </authorList>
    </citation>
    <scope>NUCLEOTIDE SEQUENCE [LARGE SCALE GENOMIC DNA]</scope>
    <source>
        <strain evidence="1 2">785</strain>
    </source>
</reference>
<name>A0A5N6ME52_9MICC</name>
<dbReference type="EMBL" id="VTFX01000006">
    <property type="protein sequence ID" value="KAD3456017.1"/>
    <property type="molecule type" value="Genomic_DNA"/>
</dbReference>
<dbReference type="InterPro" id="IPR036250">
    <property type="entry name" value="AcylCo_DH-like_C"/>
</dbReference>
<dbReference type="InterPro" id="IPR046373">
    <property type="entry name" value="Acyl-CoA_Oxase/DH_mid-dom_sf"/>
</dbReference>
<sequence>MNRPVLLDSDTPAAARQALLADLAHRAAATEGSVDAALDLLAPAEALAPLPGTGATVRLWELLATLGAADLTAARVIEPHLDALAILAQAGLDSAGSTGSAAHSWGVYAAEAPRLRLDARPEGGGWRLAGTKPWCSLAAQLDRAVVTAHTGAGTRRAFAVDLRHAGVSPGRGTWASRGLAGVDSTPVDFTAVPAVPVGGDNWYLTRSGFAWGGIGVAAVWFGGAVGVARRLAAAGRDREPDQIALMLLGQADAALHAARRVLAAAAADVDAGRANGPDGALLAGQVRAVVADAAEQVLRLAGHGLGPGPLTGEEDHARRVVDLQVYLRQHHAERDSAALGRALLTAGGEPW</sequence>
<dbReference type="Proteomes" id="UP000326852">
    <property type="component" value="Unassembled WGS sequence"/>
</dbReference>
<dbReference type="SUPFAM" id="SSF56645">
    <property type="entry name" value="Acyl-CoA dehydrogenase NM domain-like"/>
    <property type="match status" value="1"/>
</dbReference>